<dbReference type="FunCoup" id="A0A6J0APE9">
    <property type="interactions" value="1761"/>
</dbReference>
<proteinExistence type="predicted"/>
<dbReference type="SUPFAM" id="SSF51905">
    <property type="entry name" value="FAD/NAD(P)-binding domain"/>
    <property type="match status" value="1"/>
</dbReference>
<evidence type="ECO:0000256" key="4">
    <source>
        <dbReference type="SAM" id="SignalP"/>
    </source>
</evidence>
<name>A0A6J0APE9_VICPA</name>
<dbReference type="CTD" id="55572"/>
<dbReference type="PANTHER" id="PTHR13847">
    <property type="entry name" value="SARCOSINE DEHYDROGENASE-RELATED"/>
    <property type="match status" value="1"/>
</dbReference>
<dbReference type="PANTHER" id="PTHR13847:SF287">
    <property type="entry name" value="FAD-DEPENDENT OXIDOREDUCTASE DOMAIN-CONTAINING PROTEIN 1"/>
    <property type="match status" value="1"/>
</dbReference>
<evidence type="ECO:0000313" key="7">
    <source>
        <dbReference type="RefSeq" id="XP_015099592.1"/>
    </source>
</evidence>
<keyword evidence="6" id="KW-1185">Reference proteome</keyword>
<dbReference type="OrthoDB" id="424974at2759"/>
<dbReference type="Gene3D" id="3.30.9.10">
    <property type="entry name" value="D-Amino Acid Oxidase, subunit A, domain 2"/>
    <property type="match status" value="1"/>
</dbReference>
<dbReference type="InterPro" id="IPR036188">
    <property type="entry name" value="FAD/NAD-bd_sf"/>
</dbReference>
<gene>
    <name evidence="7" type="primary">FOXRED1</name>
</gene>
<keyword evidence="1" id="KW-0560">Oxidoreductase</keyword>
<dbReference type="Pfam" id="PF01266">
    <property type="entry name" value="DAO"/>
    <property type="match status" value="1"/>
</dbReference>
<evidence type="ECO:0000256" key="3">
    <source>
        <dbReference type="ARBA" id="ARBA00046185"/>
    </source>
</evidence>
<organism evidence="6 7">
    <name type="scientific">Vicugna pacos</name>
    <name type="common">Alpaca</name>
    <name type="synonym">Lama pacos</name>
    <dbReference type="NCBI Taxonomy" id="30538"/>
    <lineage>
        <taxon>Eukaryota</taxon>
        <taxon>Metazoa</taxon>
        <taxon>Chordata</taxon>
        <taxon>Craniata</taxon>
        <taxon>Vertebrata</taxon>
        <taxon>Euteleostomi</taxon>
        <taxon>Mammalia</taxon>
        <taxon>Eutheria</taxon>
        <taxon>Laurasiatheria</taxon>
        <taxon>Artiodactyla</taxon>
        <taxon>Tylopoda</taxon>
        <taxon>Camelidae</taxon>
        <taxon>Vicugna</taxon>
    </lineage>
</organism>
<dbReference type="InterPro" id="IPR006076">
    <property type="entry name" value="FAD-dep_OxRdtase"/>
</dbReference>
<feature type="chain" id="PRO_5026729786" description="FAD-dependent oxidoreductase domain-containing protein 1" evidence="4">
    <location>
        <begin position="21"/>
        <end position="508"/>
    </location>
</feature>
<reference evidence="7" key="1">
    <citation type="submission" date="2025-08" db="UniProtKB">
        <authorList>
            <consortium name="RefSeq"/>
        </authorList>
    </citation>
    <scope>IDENTIFICATION</scope>
</reference>
<feature type="domain" description="FAD dependent oxidoreductase" evidence="5">
    <location>
        <begin position="65"/>
        <end position="250"/>
    </location>
</feature>
<evidence type="ECO:0000313" key="6">
    <source>
        <dbReference type="Proteomes" id="UP001652581"/>
    </source>
</evidence>
<dbReference type="GO" id="GO:0016491">
    <property type="term" value="F:oxidoreductase activity"/>
    <property type="evidence" value="ECO:0007669"/>
    <property type="project" value="UniProtKB-KW"/>
</dbReference>
<comment type="function">
    <text evidence="3">Required for the assembly of the mitochondrial membrane respiratory chain NADH dehydrogenase (Complex I). Involved in mid-late stages of complex I assembly.</text>
</comment>
<dbReference type="GO" id="GO:0032981">
    <property type="term" value="P:mitochondrial respiratory chain complex I assembly"/>
    <property type="evidence" value="ECO:0007669"/>
    <property type="project" value="TreeGrafter"/>
</dbReference>
<evidence type="ECO:0000256" key="1">
    <source>
        <dbReference type="ARBA" id="ARBA00023002"/>
    </source>
</evidence>
<dbReference type="AlphaFoldDB" id="A0A6J0APE9"/>
<dbReference type="GeneID" id="102530218"/>
<accession>A0A6J0APE9</accession>
<dbReference type="InParanoid" id="A0A6J0APE9"/>
<keyword evidence="4" id="KW-0732">Signal</keyword>
<dbReference type="Proteomes" id="UP001652581">
    <property type="component" value="Chromosome 33"/>
</dbReference>
<evidence type="ECO:0000259" key="5">
    <source>
        <dbReference type="Pfam" id="PF01266"/>
    </source>
</evidence>
<dbReference type="GO" id="GO:0005739">
    <property type="term" value="C:mitochondrion"/>
    <property type="evidence" value="ECO:0007669"/>
    <property type="project" value="GOC"/>
</dbReference>
<evidence type="ECO:0000256" key="2">
    <source>
        <dbReference type="ARBA" id="ARBA00039785"/>
    </source>
</evidence>
<feature type="signal peptide" evidence="4">
    <location>
        <begin position="1"/>
        <end position="20"/>
    </location>
</feature>
<protein>
    <recommendedName>
        <fullName evidence="2">FAD-dependent oxidoreductase domain-containing protein 1</fullName>
    </recommendedName>
</protein>
<sequence length="508" mass="56288">MLRRALWLGWGRGLLGLGLGTRRGVSTLEWDGKVSEIKKKIQSVIPGGAWNPLYDTSHLPPEHSDVVIVGGGVLGLSVAYWLKRLEKQRGAIKVLVVERDHTYSQASTVLSVGGIRQQFSLPENIQLSLFSVEFLRNINEYLAVVDDPPLDLRFNPSGYLFLASEKGAATMENNVKVQRQEGAKVCLMSPEQLRNKFPWINTEGVALASYGLENEGWFDPWSLLQGLRRKVQSMGVLFCQGEVTRFVSSSDRTETPSGEEVILKKIHEVHCGETEAQEERYPSRCPVHGPGPPSALPLVPTGQGGPQPGVPACGMCHSGQHSGGLVWANRRAGWYWEGATWHPTGHQAARGAEEKVRVPVALPPGARPGGSAPCRPQWSLFPPRWIRQQLPGRLQSHCGSVSLVPTSPPRKRNRTQGTWKWTTTSSRIRCGPFWPRGYQLSRLSRSRVLGLATMTTTPLTRMAWWAPTPWSSTCTLQRASVATGSSRPLPWGGQWQRWCWRAASRPLT</sequence>
<dbReference type="Gene3D" id="3.50.50.60">
    <property type="entry name" value="FAD/NAD(P)-binding domain"/>
    <property type="match status" value="1"/>
</dbReference>
<dbReference type="RefSeq" id="XP_015099592.1">
    <property type="nucleotide sequence ID" value="XM_015244106.3"/>
</dbReference>